<dbReference type="NCBIfam" id="NF003964">
    <property type="entry name" value="PRK05456.1"/>
    <property type="match status" value="1"/>
</dbReference>
<keyword evidence="6" id="KW-0378">Hydrolase</keyword>
<dbReference type="Proteomes" id="UP000831120">
    <property type="component" value="Chromosome"/>
</dbReference>
<gene>
    <name evidence="8" type="ORF">TbrSNM41_10080</name>
</gene>
<comment type="subcellular location">
    <subcellularLocation>
        <location evidence="1">Cytoplasm</location>
    </subcellularLocation>
</comment>
<evidence type="ECO:0000256" key="1">
    <source>
        <dbReference type="ARBA" id="ARBA00004496"/>
    </source>
</evidence>
<evidence type="ECO:0000256" key="3">
    <source>
        <dbReference type="ARBA" id="ARBA00022490"/>
    </source>
</evidence>
<evidence type="ECO:0000256" key="2">
    <source>
        <dbReference type="ARBA" id="ARBA00006053"/>
    </source>
</evidence>
<dbReference type="EMBL" id="AP025593">
    <property type="protein sequence ID" value="BDG16274.1"/>
    <property type="molecule type" value="Genomic_DNA"/>
</dbReference>
<dbReference type="InterPro" id="IPR023333">
    <property type="entry name" value="Proteasome_suB-type"/>
</dbReference>
<dbReference type="NCBIfam" id="TIGR03692">
    <property type="entry name" value="ATP_dep_HslV"/>
    <property type="match status" value="1"/>
</dbReference>
<keyword evidence="4 8" id="KW-0645">Protease</keyword>
<evidence type="ECO:0000256" key="4">
    <source>
        <dbReference type="ARBA" id="ARBA00022670"/>
    </source>
</evidence>
<keyword evidence="3" id="KW-0963">Cytoplasm</keyword>
<protein>
    <submittedName>
        <fullName evidence="8">ATP-dependent protease subunit HslV</fullName>
    </submittedName>
</protein>
<dbReference type="GO" id="GO:0006508">
    <property type="term" value="P:proteolysis"/>
    <property type="evidence" value="ECO:0007669"/>
    <property type="project" value="UniProtKB-KW"/>
</dbReference>
<reference evidence="8 9" key="1">
    <citation type="journal article" date="2022" name="Microbiol. Resour. Announc.">
        <title>Complete Genome Sequences of Thermus Strains Isolated from Senami Hot Spring in Japan.</title>
        <authorList>
            <person name="Miyazaki K."/>
        </authorList>
    </citation>
    <scope>NUCLEOTIDE SEQUENCE [LARGE SCALE GENOMIC DNA]</scope>
    <source>
        <strain evidence="8 9">SNM4-1</strain>
    </source>
</reference>
<dbReference type="Gene3D" id="3.60.20.10">
    <property type="entry name" value="Glutamine Phosphoribosylpyrophosphate, subunit 1, domain 1"/>
    <property type="match status" value="1"/>
</dbReference>
<evidence type="ECO:0000256" key="6">
    <source>
        <dbReference type="ARBA" id="ARBA00022801"/>
    </source>
</evidence>
<dbReference type="InterPro" id="IPR029055">
    <property type="entry name" value="Ntn_hydrolases_N"/>
</dbReference>
<dbReference type="InterPro" id="IPR001353">
    <property type="entry name" value="Proteasome_sua/b"/>
</dbReference>
<dbReference type="Pfam" id="PF00227">
    <property type="entry name" value="Proteasome"/>
    <property type="match status" value="1"/>
</dbReference>
<keyword evidence="7" id="KW-0915">Sodium</keyword>
<evidence type="ECO:0000256" key="5">
    <source>
        <dbReference type="ARBA" id="ARBA00022723"/>
    </source>
</evidence>
<accession>A0ABM7XIZ6</accession>
<keyword evidence="5" id="KW-0479">Metal-binding</keyword>
<name>A0ABM7XIZ6_THEBO</name>
<dbReference type="SUPFAM" id="SSF56235">
    <property type="entry name" value="N-terminal nucleophile aminohydrolases (Ntn hydrolases)"/>
    <property type="match status" value="1"/>
</dbReference>
<dbReference type="PROSITE" id="PS51476">
    <property type="entry name" value="PROTEASOME_BETA_2"/>
    <property type="match status" value="1"/>
</dbReference>
<evidence type="ECO:0000256" key="7">
    <source>
        <dbReference type="ARBA" id="ARBA00023053"/>
    </source>
</evidence>
<comment type="similarity">
    <text evidence="2">Belongs to the peptidase T1B family. HslV subfamily.</text>
</comment>
<proteinExistence type="inferred from homology"/>
<dbReference type="PANTHER" id="PTHR32194:SF0">
    <property type="entry name" value="ATP-DEPENDENT PROTEASE SUBUNIT HSLV"/>
    <property type="match status" value="1"/>
</dbReference>
<dbReference type="PANTHER" id="PTHR32194">
    <property type="entry name" value="METALLOPROTEASE TLDD"/>
    <property type="match status" value="1"/>
</dbReference>
<keyword evidence="9" id="KW-1185">Reference proteome</keyword>
<organism evidence="8 9">
    <name type="scientific">Thermus brockianus</name>
    <dbReference type="NCBI Taxonomy" id="56956"/>
    <lineage>
        <taxon>Bacteria</taxon>
        <taxon>Thermotogati</taxon>
        <taxon>Deinococcota</taxon>
        <taxon>Deinococci</taxon>
        <taxon>Thermales</taxon>
        <taxon>Thermaceae</taxon>
        <taxon>Thermus</taxon>
    </lineage>
</organism>
<sequence length="203" mass="21315">MSRVALRCSLPNALLMPEGYLGGVEIHGTTILAVRKDGVTALAGDGQVTFGQTVLKRGAVKVRRLEVGEGVLVGFAGGVADALALLERFEEKLREAKGSLLKGAVETAKLWRTDRVLRHLQAMIVAADRESMVLLSGSGEVITPEEPLLAVGSGGPYALAAAKALYRHSGLAAREIAEEALRIAAEVDLYTSGQVTVLTLGEA</sequence>
<evidence type="ECO:0000313" key="8">
    <source>
        <dbReference type="EMBL" id="BDG16274.1"/>
    </source>
</evidence>
<dbReference type="GO" id="GO:0008233">
    <property type="term" value="F:peptidase activity"/>
    <property type="evidence" value="ECO:0007669"/>
    <property type="project" value="UniProtKB-KW"/>
</dbReference>
<dbReference type="InterPro" id="IPR022281">
    <property type="entry name" value="ATP-dep_Prtase_HsIV_su"/>
</dbReference>
<evidence type="ECO:0000313" key="9">
    <source>
        <dbReference type="Proteomes" id="UP000831120"/>
    </source>
</evidence>